<dbReference type="EMBL" id="QPJD01000005">
    <property type="protein sequence ID" value="RCW49003.1"/>
    <property type="molecule type" value="Genomic_DNA"/>
</dbReference>
<reference evidence="2 3" key="1">
    <citation type="submission" date="2018-07" db="EMBL/GenBank/DDBJ databases">
        <title>Genomic Encyclopedia of Type Strains, Phase III (KMG-III): the genomes of soil and plant-associated and newly described type strains.</title>
        <authorList>
            <person name="Whitman W."/>
        </authorList>
    </citation>
    <scope>NUCLEOTIDE SEQUENCE [LARGE SCALE GENOMIC DNA]</scope>
    <source>
        <strain evidence="2 3">CECT 7506</strain>
    </source>
</reference>
<dbReference type="InterPro" id="IPR013830">
    <property type="entry name" value="SGNH_hydro"/>
</dbReference>
<dbReference type="Proteomes" id="UP000252415">
    <property type="component" value="Unassembled WGS sequence"/>
</dbReference>
<dbReference type="Pfam" id="PF13472">
    <property type="entry name" value="Lipase_GDSL_2"/>
    <property type="match status" value="1"/>
</dbReference>
<comment type="caution">
    <text evidence="2">The sequence shown here is derived from an EMBL/GenBank/DDBJ whole genome shotgun (WGS) entry which is preliminary data.</text>
</comment>
<dbReference type="GO" id="GO:0004622">
    <property type="term" value="F:phosphatidylcholine lysophospholipase activity"/>
    <property type="evidence" value="ECO:0007669"/>
    <property type="project" value="TreeGrafter"/>
</dbReference>
<dbReference type="SUPFAM" id="SSF52266">
    <property type="entry name" value="SGNH hydrolase"/>
    <property type="match status" value="1"/>
</dbReference>
<accession>A0A368W5H6</accession>
<dbReference type="RefSeq" id="WP_114379751.1">
    <property type="nucleotide sequence ID" value="NZ_QPJD01000005.1"/>
</dbReference>
<feature type="domain" description="SGNH hydrolase-type esterase" evidence="1">
    <location>
        <begin position="44"/>
        <end position="215"/>
    </location>
</feature>
<dbReference type="PANTHER" id="PTHR30383">
    <property type="entry name" value="THIOESTERASE 1/PROTEASE 1/LYSOPHOSPHOLIPASE L1"/>
    <property type="match status" value="1"/>
</dbReference>
<sequence>MEKERYPMIRPEHSGTVYSGERRAELDLHNEALLYHQVPVDFVFIGDSITHFWDVHTHFNQSGMKIVNRGIGGDTSSAVLKRFDADVIQLKPQYAVIKIGINDTWTLDAQNPLDRLNAEQIEPTIVTNIVEMVRIAREHRIIPILCSILPNGMTNHDSMEIRNRLIRRINEQLNAYCSRNNLIYVDYHKRMCEPDGLTLRSELTYDGLHLDIFGYNVLAKVLQGELSRHGIAL</sequence>
<name>A0A368W5H6_9BACL</name>
<evidence type="ECO:0000313" key="3">
    <source>
        <dbReference type="Proteomes" id="UP000252415"/>
    </source>
</evidence>
<dbReference type="InterPro" id="IPR036514">
    <property type="entry name" value="SGNH_hydro_sf"/>
</dbReference>
<gene>
    <name evidence="2" type="ORF">DFP97_105188</name>
</gene>
<dbReference type="OrthoDB" id="2513075at2"/>
<dbReference type="PANTHER" id="PTHR30383:SF5">
    <property type="entry name" value="SGNH HYDROLASE-TYPE ESTERASE DOMAIN-CONTAINING PROTEIN"/>
    <property type="match status" value="1"/>
</dbReference>
<dbReference type="AlphaFoldDB" id="A0A368W5H6"/>
<evidence type="ECO:0000259" key="1">
    <source>
        <dbReference type="Pfam" id="PF13472"/>
    </source>
</evidence>
<organism evidence="2 3">
    <name type="scientific">Paenibacillus prosopidis</name>
    <dbReference type="NCBI Taxonomy" id="630520"/>
    <lineage>
        <taxon>Bacteria</taxon>
        <taxon>Bacillati</taxon>
        <taxon>Bacillota</taxon>
        <taxon>Bacilli</taxon>
        <taxon>Bacillales</taxon>
        <taxon>Paenibacillaceae</taxon>
        <taxon>Paenibacillus</taxon>
    </lineage>
</organism>
<dbReference type="Gene3D" id="3.40.50.1110">
    <property type="entry name" value="SGNH hydrolase"/>
    <property type="match status" value="1"/>
</dbReference>
<proteinExistence type="predicted"/>
<protein>
    <submittedName>
        <fullName evidence="2">Lysophospholipase L1-like esterase</fullName>
    </submittedName>
</protein>
<keyword evidence="3" id="KW-1185">Reference proteome</keyword>
<dbReference type="InterPro" id="IPR051532">
    <property type="entry name" value="Ester_Hydrolysis_Enzymes"/>
</dbReference>
<evidence type="ECO:0000313" key="2">
    <source>
        <dbReference type="EMBL" id="RCW49003.1"/>
    </source>
</evidence>